<protein>
    <submittedName>
        <fullName evidence="5">30S ribosomal protein S1</fullName>
    </submittedName>
</protein>
<evidence type="ECO:0000313" key="6">
    <source>
        <dbReference type="Proteomes" id="UP000660380"/>
    </source>
</evidence>
<evidence type="ECO:0000256" key="3">
    <source>
        <dbReference type="ARBA" id="ARBA00023274"/>
    </source>
</evidence>
<dbReference type="GO" id="GO:0005840">
    <property type="term" value="C:ribosome"/>
    <property type="evidence" value="ECO:0007669"/>
    <property type="project" value="UniProtKB-KW"/>
</dbReference>
<dbReference type="CDD" id="cd00164">
    <property type="entry name" value="S1_like"/>
    <property type="match status" value="1"/>
</dbReference>
<keyword evidence="6" id="KW-1185">Reference proteome</keyword>
<gene>
    <name evidence="5" type="ORF">H6G81_28000</name>
</gene>
<comment type="similarity">
    <text evidence="1">Belongs to the bacterial ribosomal protein bS1 family.</text>
</comment>
<keyword evidence="3" id="KW-0687">Ribonucleoprotein</keyword>
<evidence type="ECO:0000313" key="5">
    <source>
        <dbReference type="EMBL" id="MBD2608253.1"/>
    </source>
</evidence>
<evidence type="ECO:0000259" key="4">
    <source>
        <dbReference type="PROSITE" id="PS50126"/>
    </source>
</evidence>
<dbReference type="EMBL" id="JACJTA010000087">
    <property type="protein sequence ID" value="MBD2608253.1"/>
    <property type="molecule type" value="Genomic_DNA"/>
</dbReference>
<dbReference type="SUPFAM" id="SSF50249">
    <property type="entry name" value="Nucleic acid-binding proteins"/>
    <property type="match status" value="3"/>
</dbReference>
<dbReference type="InterPro" id="IPR050437">
    <property type="entry name" value="Ribos_protein_bS1-like"/>
</dbReference>
<dbReference type="InterPro" id="IPR012340">
    <property type="entry name" value="NA-bd_OB-fold"/>
</dbReference>
<dbReference type="Proteomes" id="UP000660380">
    <property type="component" value="Unassembled WGS sequence"/>
</dbReference>
<proteinExistence type="inferred from homology"/>
<sequence>MNSEAKLSQKANSSFTMDDFAQALEQHDYQFQKGQVVHGKVFQLDHDGAYVDIGGKSSAFIPRDEASLRAITNLSEVLPLQEELEFIIIREQDAEGQVTVSRKQLEIKHIWDRLVQMQENSQTVQVRVMGVNKGGVTVDLLGLRGFIPRSHLVERDNLEGLKGQTLTTGFLEIDRNNNKLILSQRLATRSAGFSMLANGQLVEGKVTGIKPFGVFVDLSGVSALLHIKQVSQKFIDNLEKVFQVGQLIKAVIIDLDEGKGRVALSTRVLENFPGEILENMDEVMASAEARANRATNKEVEES</sequence>
<dbReference type="PRINTS" id="PR00681">
    <property type="entry name" value="RIBOSOMALS1"/>
</dbReference>
<keyword evidence="2 5" id="KW-0689">Ribosomal protein</keyword>
<dbReference type="PANTHER" id="PTHR10724:SF7">
    <property type="entry name" value="SMALL RIBOSOMAL SUBUNIT PROTEIN BS1C"/>
    <property type="match status" value="1"/>
</dbReference>
<evidence type="ECO:0000256" key="1">
    <source>
        <dbReference type="ARBA" id="ARBA00006767"/>
    </source>
</evidence>
<dbReference type="Gene3D" id="2.40.50.140">
    <property type="entry name" value="Nucleic acid-binding proteins"/>
    <property type="match status" value="3"/>
</dbReference>
<dbReference type="SMART" id="SM00316">
    <property type="entry name" value="S1"/>
    <property type="match status" value="3"/>
</dbReference>
<dbReference type="InterPro" id="IPR035104">
    <property type="entry name" value="Ribosomal_protein_S1-like"/>
</dbReference>
<dbReference type="CDD" id="cd04465">
    <property type="entry name" value="S1_RPS1_repeat_ec2_hs2"/>
    <property type="match status" value="1"/>
</dbReference>
<reference evidence="5 6" key="1">
    <citation type="journal article" date="2020" name="ISME J.">
        <title>Comparative genomics reveals insights into cyanobacterial evolution and habitat adaptation.</title>
        <authorList>
            <person name="Chen M.Y."/>
            <person name="Teng W.K."/>
            <person name="Zhao L."/>
            <person name="Hu C.X."/>
            <person name="Zhou Y.K."/>
            <person name="Han B.P."/>
            <person name="Song L.R."/>
            <person name="Shu W.S."/>
        </authorList>
    </citation>
    <scope>NUCLEOTIDE SEQUENCE [LARGE SCALE GENOMIC DNA]</scope>
    <source>
        <strain evidence="5 6">FACHB-248</strain>
    </source>
</reference>
<accession>A0ABR8GXV3</accession>
<dbReference type="InterPro" id="IPR003029">
    <property type="entry name" value="S1_domain"/>
</dbReference>
<feature type="domain" description="S1 motif" evidence="4">
    <location>
        <begin position="199"/>
        <end position="267"/>
    </location>
</feature>
<dbReference type="CDD" id="cd05687">
    <property type="entry name" value="S1_RPS1_repeat_ec1_hs1"/>
    <property type="match status" value="1"/>
</dbReference>
<organism evidence="5 6">
    <name type="scientific">Scytonema hofmannii FACHB-248</name>
    <dbReference type="NCBI Taxonomy" id="1842502"/>
    <lineage>
        <taxon>Bacteria</taxon>
        <taxon>Bacillati</taxon>
        <taxon>Cyanobacteriota</taxon>
        <taxon>Cyanophyceae</taxon>
        <taxon>Nostocales</taxon>
        <taxon>Scytonemataceae</taxon>
        <taxon>Scytonema</taxon>
    </lineage>
</organism>
<feature type="domain" description="S1 motif" evidence="4">
    <location>
        <begin position="121"/>
        <end position="185"/>
    </location>
</feature>
<dbReference type="PANTHER" id="PTHR10724">
    <property type="entry name" value="30S RIBOSOMAL PROTEIN S1"/>
    <property type="match status" value="1"/>
</dbReference>
<evidence type="ECO:0000256" key="2">
    <source>
        <dbReference type="ARBA" id="ARBA00022980"/>
    </source>
</evidence>
<dbReference type="Pfam" id="PF00575">
    <property type="entry name" value="S1"/>
    <property type="match status" value="3"/>
</dbReference>
<feature type="domain" description="S1 motif" evidence="4">
    <location>
        <begin position="34"/>
        <end position="103"/>
    </location>
</feature>
<dbReference type="RefSeq" id="WP_029632607.1">
    <property type="nucleotide sequence ID" value="NZ_JACJTA010000087.1"/>
</dbReference>
<name>A0ABR8GXV3_9CYAN</name>
<comment type="caution">
    <text evidence="5">The sequence shown here is derived from an EMBL/GenBank/DDBJ whole genome shotgun (WGS) entry which is preliminary data.</text>
</comment>
<dbReference type="PROSITE" id="PS50126">
    <property type="entry name" value="S1"/>
    <property type="match status" value="3"/>
</dbReference>